<dbReference type="EMBL" id="CAKOAT010184710">
    <property type="protein sequence ID" value="CAH8353627.1"/>
    <property type="molecule type" value="Genomic_DNA"/>
</dbReference>
<feature type="region of interest" description="Disordered" evidence="1">
    <location>
        <begin position="199"/>
        <end position="222"/>
    </location>
</feature>
<dbReference type="PANTHER" id="PTHR33640">
    <property type="entry name" value="TRANSMEMBRANE PROTEIN"/>
    <property type="match status" value="1"/>
</dbReference>
<proteinExistence type="predicted"/>
<accession>A0ABC8K9X6</accession>
<evidence type="ECO:0000256" key="2">
    <source>
        <dbReference type="SAM" id="Phobius"/>
    </source>
</evidence>
<feature type="compositionally biased region" description="Basic and acidic residues" evidence="1">
    <location>
        <begin position="153"/>
        <end position="175"/>
    </location>
</feature>
<gene>
    <name evidence="3" type="ORF">ERUC_LOCUS19382</name>
</gene>
<keyword evidence="2" id="KW-1133">Transmembrane helix</keyword>
<name>A0ABC8K9X6_ERUVS</name>
<keyword evidence="4" id="KW-1185">Reference proteome</keyword>
<evidence type="ECO:0000313" key="4">
    <source>
        <dbReference type="Proteomes" id="UP001642260"/>
    </source>
</evidence>
<evidence type="ECO:0008006" key="5">
    <source>
        <dbReference type="Google" id="ProtNLM"/>
    </source>
</evidence>
<protein>
    <recommendedName>
        <fullName evidence="5">DUF4408 domain-containing protein</fullName>
    </recommendedName>
</protein>
<reference evidence="3 4" key="1">
    <citation type="submission" date="2022-03" db="EMBL/GenBank/DDBJ databases">
        <authorList>
            <person name="Macdonald S."/>
            <person name="Ahmed S."/>
            <person name="Newling K."/>
        </authorList>
    </citation>
    <scope>NUCLEOTIDE SEQUENCE [LARGE SCALE GENOMIC DNA]</scope>
</reference>
<evidence type="ECO:0000256" key="1">
    <source>
        <dbReference type="SAM" id="MobiDB-lite"/>
    </source>
</evidence>
<dbReference type="PANTHER" id="PTHR33640:SF3">
    <property type="entry name" value="DUF4408 DOMAIN-CONTAINING PROTEIN"/>
    <property type="match status" value="1"/>
</dbReference>
<keyword evidence="2" id="KW-0472">Membrane</keyword>
<dbReference type="AlphaFoldDB" id="A0ABC8K9X6"/>
<feature type="transmembrane region" description="Helical" evidence="2">
    <location>
        <begin position="59"/>
        <end position="85"/>
    </location>
</feature>
<keyword evidence="2" id="KW-0812">Transmembrane</keyword>
<evidence type="ECO:0000313" key="3">
    <source>
        <dbReference type="EMBL" id="CAH8353627.1"/>
    </source>
</evidence>
<comment type="caution">
    <text evidence="3">The sequence shown here is derived from an EMBL/GenBank/DDBJ whole genome shotgun (WGS) entry which is preliminary data.</text>
</comment>
<dbReference type="Proteomes" id="UP001642260">
    <property type="component" value="Unassembled WGS sequence"/>
</dbReference>
<organism evidence="3 4">
    <name type="scientific">Eruca vesicaria subsp. sativa</name>
    <name type="common">Garden rocket</name>
    <name type="synonym">Eruca sativa</name>
    <dbReference type="NCBI Taxonomy" id="29727"/>
    <lineage>
        <taxon>Eukaryota</taxon>
        <taxon>Viridiplantae</taxon>
        <taxon>Streptophyta</taxon>
        <taxon>Embryophyta</taxon>
        <taxon>Tracheophyta</taxon>
        <taxon>Spermatophyta</taxon>
        <taxon>Magnoliopsida</taxon>
        <taxon>eudicotyledons</taxon>
        <taxon>Gunneridae</taxon>
        <taxon>Pentapetalae</taxon>
        <taxon>rosids</taxon>
        <taxon>malvids</taxon>
        <taxon>Brassicales</taxon>
        <taxon>Brassicaceae</taxon>
        <taxon>Brassiceae</taxon>
        <taxon>Eruca</taxon>
    </lineage>
</organism>
<feature type="transmembrane region" description="Helical" evidence="2">
    <location>
        <begin position="29"/>
        <end position="47"/>
    </location>
</feature>
<feature type="region of interest" description="Disordered" evidence="1">
    <location>
        <begin position="138"/>
        <end position="175"/>
    </location>
</feature>
<feature type="compositionally biased region" description="Low complexity" evidence="1">
    <location>
        <begin position="200"/>
        <end position="217"/>
    </location>
</feature>
<sequence length="257" mass="29358">MDSINFDNVKAEKAKALRRYNRFRGIGRFFRAAEVCVAILFILWTFTRLPFAVQISREFLRRVAGVISTPLFVFLFGNCIVLVLLTKSSVEENRGSSSSNAETEIYEALVRSKPCDEGELADDQIIYDDKEVIVVTDPSNNIPHGSDTSSVSDEPKVYGRSKSEVDCRKQQSSEDDHMVVIPTPSSLHRSETEKCMKIQDNNNSWEDSNKNKNNNNNYEEDNLSNEEFQKTIEAFIAKQRMFRRQESLAVVLHNNQS</sequence>
<feature type="compositionally biased region" description="Polar residues" evidence="1">
    <location>
        <begin position="138"/>
        <end position="152"/>
    </location>
</feature>